<dbReference type="RefSeq" id="WP_420068796.1">
    <property type="nucleotide sequence ID" value="NZ_JBCHKQ010000001.1"/>
</dbReference>
<protein>
    <recommendedName>
        <fullName evidence="3">HEPN domain-containing protein</fullName>
    </recommendedName>
</protein>
<dbReference type="Proteomes" id="UP001466331">
    <property type="component" value="Unassembled WGS sequence"/>
</dbReference>
<gene>
    <name evidence="1" type="ORF">WKV44_02200</name>
</gene>
<reference evidence="1 2" key="1">
    <citation type="submission" date="2024-03" db="EMBL/GenBank/DDBJ databases">
        <title>Ignisphaera cupida sp. nov., a hyperthermophilic hydrolytic archaeon from a hot spring of Kamchatka, and proposal of Ignisphaeraceae fam. nov.</title>
        <authorList>
            <person name="Podosokorskaya O.A."/>
            <person name="Elcheninov A.G."/>
            <person name="Maltseva A.I."/>
            <person name="Zayulina K.S."/>
            <person name="Novikov A."/>
            <person name="Merkel A.Y."/>
        </authorList>
    </citation>
    <scope>NUCLEOTIDE SEQUENCE [LARGE SCALE GENOMIC DNA]</scope>
    <source>
        <strain evidence="1 2">38H-sp</strain>
    </source>
</reference>
<comment type="caution">
    <text evidence="1">The sequence shown here is derived from an EMBL/GenBank/DDBJ whole genome shotgun (WGS) entry which is preliminary data.</text>
</comment>
<evidence type="ECO:0008006" key="3">
    <source>
        <dbReference type="Google" id="ProtNLM"/>
    </source>
</evidence>
<dbReference type="EMBL" id="JBCHKQ010000001">
    <property type="protein sequence ID" value="MEM5947347.1"/>
    <property type="molecule type" value="Genomic_DNA"/>
</dbReference>
<organism evidence="1 2">
    <name type="scientific">Rarispira pelagica</name>
    <dbReference type="NCBI Taxonomy" id="3141764"/>
    <lineage>
        <taxon>Bacteria</taxon>
        <taxon>Pseudomonadati</taxon>
        <taxon>Spirochaetota</taxon>
        <taxon>Spirochaetia</taxon>
        <taxon>Winmispirales</taxon>
        <taxon>Winmispiraceae</taxon>
        <taxon>Rarispira</taxon>
    </lineage>
</organism>
<keyword evidence="2" id="KW-1185">Reference proteome</keyword>
<evidence type="ECO:0000313" key="2">
    <source>
        <dbReference type="Proteomes" id="UP001466331"/>
    </source>
</evidence>
<evidence type="ECO:0000313" key="1">
    <source>
        <dbReference type="EMBL" id="MEM5947347.1"/>
    </source>
</evidence>
<proteinExistence type="predicted"/>
<accession>A0ABU9U9L1</accession>
<name>A0ABU9U9L1_9SPIR</name>
<sequence>MDISYRNLAFWLAIHYREASLVLKAEKKEEYRKIIEEARKALLE</sequence>